<reference evidence="1" key="1">
    <citation type="submission" date="2019-03" db="EMBL/GenBank/DDBJ databases">
        <authorList>
            <person name="Danneels B."/>
        </authorList>
    </citation>
    <scope>NUCLEOTIDE SEQUENCE</scope>
</reference>
<dbReference type="AlphaFoldDB" id="A0A484U2Z9"/>
<dbReference type="EMBL" id="CAADIO010000004">
    <property type="protein sequence ID" value="VFR81294.1"/>
    <property type="molecule type" value="Genomic_DNA"/>
</dbReference>
<proteinExistence type="predicted"/>
<gene>
    <name evidence="1" type="ORF">RAN3_2552</name>
</gene>
<evidence type="ECO:0000313" key="1">
    <source>
        <dbReference type="EMBL" id="VFR81294.1"/>
    </source>
</evidence>
<organism evidence="1">
    <name type="scientific">plant metagenome</name>
    <dbReference type="NCBI Taxonomy" id="1297885"/>
    <lineage>
        <taxon>unclassified sequences</taxon>
        <taxon>metagenomes</taxon>
        <taxon>organismal metagenomes</taxon>
    </lineage>
</organism>
<name>A0A484U2Z9_9ZZZZ</name>
<protein>
    <submittedName>
        <fullName evidence="1">Uncharacterized protein</fullName>
    </submittedName>
</protein>
<sequence length="483" mass="50863">MAYGVTAEGFVRPRLPEIRQEIVADLIARLRAAGVAGSIETRPDSVLGLLIDTFAERESALWEQAEGVYYSTYPGSAGGISLDRSVSFTGVTRLPAQSSRGYVVLYGLAGTLVPAGAQIRHLASQTLWQIDADTTIQPGAAADATVVPVVQNLTTYTVSINGVAYSYTSDVTATIGEILGGLVAALSTSSVNVESNGAALRLWSDGRQAFGLQLGPALSMTSLGSPALVLAATVGPQDAQPGDLSVIVTRIDGWDSVNNLQAATLGRLAENDAELRARYPTGLFRLGAGTMPSLSPNVRDGVPGVSAVKVFENDTDFEDGIGRPPHSVHFVVEGGLDDEVGEAIFRVKGAGIDTFGEIGVLVTDAEGAIHPIYFDRPVPVYIWVRATLTLLPPAEQAFPPDGFAQVTDAILTTGTSHQIGQDVVRQRFFGGMYGTPGIASVNLLLASSTDPAFEPAPEDFGMANIAIQDFQVAKFDRSRIEVN</sequence>
<accession>A0A484U2Z9</accession>